<dbReference type="InterPro" id="IPR027417">
    <property type="entry name" value="P-loop_NTPase"/>
</dbReference>
<dbReference type="FunFam" id="3.40.50.300:FF:000179">
    <property type="entry name" value="ABC transporter G family member 34"/>
    <property type="match status" value="1"/>
</dbReference>
<dbReference type="GO" id="GO:0005524">
    <property type="term" value="F:ATP binding"/>
    <property type="evidence" value="ECO:0007669"/>
    <property type="project" value="UniProtKB-KW"/>
</dbReference>
<feature type="transmembrane region" description="Helical" evidence="11">
    <location>
        <begin position="741"/>
        <end position="768"/>
    </location>
</feature>
<dbReference type="EMBL" id="LHPG02000002">
    <property type="protein sequence ID" value="PRW60778.1"/>
    <property type="molecule type" value="Genomic_DNA"/>
</dbReference>
<feature type="transmembrane region" description="Helical" evidence="11">
    <location>
        <begin position="1260"/>
        <end position="1278"/>
    </location>
</feature>
<dbReference type="InterPro" id="IPR003593">
    <property type="entry name" value="AAA+_ATPase"/>
</dbReference>
<dbReference type="PANTHER" id="PTHR19241">
    <property type="entry name" value="ATP-BINDING CASSETTE TRANSPORTER"/>
    <property type="match status" value="1"/>
</dbReference>
<feature type="transmembrane region" description="Helical" evidence="11">
    <location>
        <begin position="1404"/>
        <end position="1424"/>
    </location>
</feature>
<evidence type="ECO:0000256" key="8">
    <source>
        <dbReference type="ARBA" id="ARBA00022989"/>
    </source>
</evidence>
<evidence type="ECO:0000256" key="10">
    <source>
        <dbReference type="SAM" id="MobiDB-lite"/>
    </source>
</evidence>
<dbReference type="OrthoDB" id="66620at2759"/>
<dbReference type="STRING" id="3076.A0A2P6U383"/>
<dbReference type="PROSITE" id="PS50893">
    <property type="entry name" value="ABC_TRANSPORTER_2"/>
    <property type="match status" value="2"/>
</dbReference>
<keyword evidence="6" id="KW-0547">Nucleotide-binding</keyword>
<dbReference type="InterPro" id="IPR010929">
    <property type="entry name" value="PDR_CDR_ABC"/>
</dbReference>
<evidence type="ECO:0000313" key="14">
    <source>
        <dbReference type="Proteomes" id="UP000239899"/>
    </source>
</evidence>
<feature type="transmembrane region" description="Helical" evidence="11">
    <location>
        <begin position="1346"/>
        <end position="1366"/>
    </location>
</feature>
<evidence type="ECO:0000256" key="4">
    <source>
        <dbReference type="ARBA" id="ARBA00022692"/>
    </source>
</evidence>
<dbReference type="Proteomes" id="UP000239899">
    <property type="component" value="Unassembled WGS sequence"/>
</dbReference>
<dbReference type="CDD" id="cd03232">
    <property type="entry name" value="ABCG_PDR_domain2"/>
    <property type="match status" value="1"/>
</dbReference>
<protein>
    <submittedName>
        <fullName evidence="13">ATP-binding cassette transporter</fullName>
    </submittedName>
</protein>
<dbReference type="Pfam" id="PF06422">
    <property type="entry name" value="PDR_CDR"/>
    <property type="match status" value="1"/>
</dbReference>
<feature type="domain" description="ABC transporter" evidence="12">
    <location>
        <begin position="909"/>
        <end position="1166"/>
    </location>
</feature>
<dbReference type="Gene3D" id="3.40.50.300">
    <property type="entry name" value="P-loop containing nucleotide triphosphate hydrolases"/>
    <property type="match status" value="2"/>
</dbReference>
<keyword evidence="9 11" id="KW-0472">Membrane</keyword>
<feature type="region of interest" description="Disordered" evidence="10">
    <location>
        <begin position="821"/>
        <end position="865"/>
    </location>
</feature>
<evidence type="ECO:0000256" key="9">
    <source>
        <dbReference type="ARBA" id="ARBA00023136"/>
    </source>
</evidence>
<gene>
    <name evidence="13" type="ORF">C2E21_1027</name>
</gene>
<proteinExistence type="inferred from homology"/>
<keyword evidence="14" id="KW-1185">Reference proteome</keyword>
<feature type="compositionally biased region" description="Basic and acidic residues" evidence="10">
    <location>
        <begin position="38"/>
        <end position="49"/>
    </location>
</feature>
<dbReference type="SUPFAM" id="SSF52540">
    <property type="entry name" value="P-loop containing nucleoside triphosphate hydrolases"/>
    <property type="match status" value="2"/>
</dbReference>
<accession>A0A2P6U383</accession>
<dbReference type="GO" id="GO:0016887">
    <property type="term" value="F:ATP hydrolysis activity"/>
    <property type="evidence" value="ECO:0007669"/>
    <property type="project" value="InterPro"/>
</dbReference>
<dbReference type="InterPro" id="IPR034003">
    <property type="entry name" value="ABCG_PDR_2"/>
</dbReference>
<feature type="region of interest" description="Disordered" evidence="10">
    <location>
        <begin position="1"/>
        <end position="52"/>
    </location>
</feature>
<evidence type="ECO:0000256" key="3">
    <source>
        <dbReference type="ARBA" id="ARBA00022448"/>
    </source>
</evidence>
<keyword evidence="7 13" id="KW-0067">ATP-binding</keyword>
<comment type="similarity">
    <text evidence="2">Belongs to the ABC transporter superfamily. ABCG family. PDR (TC 3.A.1.205) subfamily.</text>
</comment>
<dbReference type="Pfam" id="PF00005">
    <property type="entry name" value="ABC_tran"/>
    <property type="match status" value="2"/>
</dbReference>
<feature type="transmembrane region" description="Helical" evidence="11">
    <location>
        <begin position="1290"/>
        <end position="1310"/>
    </location>
</feature>
<feature type="transmembrane region" description="Helical" evidence="11">
    <location>
        <begin position="1373"/>
        <end position="1398"/>
    </location>
</feature>
<keyword evidence="3" id="KW-0813">Transport</keyword>
<dbReference type="GO" id="GO:0016020">
    <property type="term" value="C:membrane"/>
    <property type="evidence" value="ECO:0007669"/>
    <property type="project" value="UniProtKB-SubCell"/>
</dbReference>
<dbReference type="InterPro" id="IPR003439">
    <property type="entry name" value="ABC_transporter-like_ATP-bd"/>
</dbReference>
<evidence type="ECO:0000313" key="13">
    <source>
        <dbReference type="EMBL" id="PRW60778.1"/>
    </source>
</evidence>
<dbReference type="Pfam" id="PF08370">
    <property type="entry name" value="PDR_assoc"/>
    <property type="match status" value="1"/>
</dbReference>
<feature type="transmembrane region" description="Helical" evidence="11">
    <location>
        <begin position="1431"/>
        <end position="1449"/>
    </location>
</feature>
<sequence>MQGGDAPQPGGLPAAAAAEQSPPRLAAPGASASPRPVGRHDKDRMKDLRGVSFKTAGGQEVQTDAKKMKRSQSKALLDSMLPDPDADQVVILQRIQQRLARVGLAPPSIEVRYKDLCVETTALVGSKQIPTVARTLSQSFKKVVGAGKQRPLRIIEGASGVLRPGVFTLVLAPPGSGKTTLLRALSGRLREQQDLSVSGDILYNGRSFDQFVPERSAAYISQVDLHYGELTVRETFEFAAECQSRSYERELLSELHAREAEMNISVEPELEAFMKAKAFGGRHSLQVELTLHMLGLEVCADTVVGNQMLRGISGGQKKRVTSGEALVGHAKVLYADEISTGLDSNTTHQIAKSLRNYCHVMNGTMLVALLQPSPETFELFDDVMLLASGMVLYHGPREGVMPFFRTHLGFDCPLRKGVADFLQEIALPSDQQKYWADNTRAYRYVTAQTIRNTFWQTEASESQRLLLAAPPAADRAASVDEDETALTPEKYGASYWRLMRANFLRSWRLQLRSQLFMYVRIFQILLMAFVVATCYINVGKSTLDDGNIIMGATFYSLIYMLIGGTVEMHLLTARLPVFWKQREMRFYPGWCFALPTFLFRVPYAILDSTLWSLIVYWAVGFDNSWRFLIFWLFMCLTMVWATSLFQAVACVCKTDTISSAIGSFFMLVFMVTGGFLVTKTAIPAWWIAAYWSNPWAYVTQALAVNEFTGASWNFPYNASDPTGPTMGEEVLIFRGFGTEYWWVWIGLGAVLASTVINIIVFILAATFLKGPRAKPVISEEALQELEANRMDAPAQLPPSLLKDIEAGAKRSASTQALNELARSRNASTASGLNELANGRANGTTNGYAMHDSAAETTPKDSPKKNQQVELAGYRITGSSPKGTPQLPGALGPAVDTSARSKLPFEPLSLTFKDICYDVPRPKSSTGEKQNDSEVGEDTLRLLRHVSGAFRPGVLTALMGASGAGKTTLMDVLAGRKTGGSISGEVHVNGFPKNQATFARVMGYCEQEDVHLPQATVSEALHFSATLRLPSTVDKKTRTDFVEEVLALTELDRLRDAHIGELGVSGLSVEQRKRLTIAVELVANPSIVFMDEPTTGLDARAAGLVMSTVRATVNTGRTVVCTIHQPSIDIFEAFDELLVLKPGGMCVYFGPLGFEAQALIAYFSAIPGVHSIRPRHNPANWMLEQTSPAFEHKLGLDFGEVYRSSGVAKEMMAIVEAAHVPAPGARDLKFEELNVHGPLFQYWVLLKRLFQMYNRLPDYQLVRMAVTLLVGFVFGSLAWDQGGDSSTLSGVLNIAGMLFASTLFVGFTNCMTVQHTVEVQRAVFYRERAAGMYTALPMAVAQGNVEIPYLVVQTVVYSCIVYWMVGFAADASKFFWFMFIFGITLALFTAYGMLCINITPEKGLAGLFSSFFFGFWNLFCGFLIPQSAIPGWWIWCYWINPIAYTLYGLIVTQLGNLTNDIDVGGSLMPVNQFLEDRFGYKYSMRWPVVIILWAFLLVFRFSSILALKVLNFQNR</sequence>
<evidence type="ECO:0000256" key="1">
    <source>
        <dbReference type="ARBA" id="ARBA00004141"/>
    </source>
</evidence>
<dbReference type="Pfam" id="PF01061">
    <property type="entry name" value="ABC2_membrane"/>
    <property type="match status" value="2"/>
</dbReference>
<keyword evidence="5" id="KW-0677">Repeat</keyword>
<feature type="transmembrane region" description="Helical" evidence="11">
    <location>
        <begin position="548"/>
        <end position="566"/>
    </location>
</feature>
<name>A0A2P6U383_CHLSO</name>
<dbReference type="InterPro" id="IPR013581">
    <property type="entry name" value="PDR_assoc"/>
</dbReference>
<feature type="transmembrane region" description="Helical" evidence="11">
    <location>
        <begin position="515"/>
        <end position="536"/>
    </location>
</feature>
<reference evidence="13 14" key="1">
    <citation type="journal article" date="2018" name="Plant J.">
        <title>Genome sequences of Chlorella sorokiniana UTEX 1602 and Micractinium conductrix SAG 241.80: implications to maltose excretion by a green alga.</title>
        <authorList>
            <person name="Arriola M.B."/>
            <person name="Velmurugan N."/>
            <person name="Zhang Y."/>
            <person name="Plunkett M.H."/>
            <person name="Hondzo H."/>
            <person name="Barney B.M."/>
        </authorList>
    </citation>
    <scope>NUCLEOTIDE SEQUENCE [LARGE SCALE GENOMIC DNA]</scope>
    <source>
        <strain evidence="14">UTEX 1602</strain>
    </source>
</reference>
<dbReference type="InterPro" id="IPR013525">
    <property type="entry name" value="ABC2_TM"/>
</dbReference>
<comment type="caution">
    <text evidence="13">The sequence shown here is derived from an EMBL/GenBank/DDBJ whole genome shotgun (WGS) entry which is preliminary data.</text>
</comment>
<feature type="transmembrane region" description="Helical" evidence="11">
    <location>
        <begin position="1485"/>
        <end position="1509"/>
    </location>
</feature>
<evidence type="ECO:0000256" key="7">
    <source>
        <dbReference type="ARBA" id="ARBA00022840"/>
    </source>
</evidence>
<feature type="domain" description="ABC transporter" evidence="12">
    <location>
        <begin position="138"/>
        <end position="413"/>
    </location>
</feature>
<feature type="region of interest" description="Disordered" evidence="10">
    <location>
        <begin position="874"/>
        <end position="893"/>
    </location>
</feature>
<keyword evidence="4 11" id="KW-0812">Transmembrane</keyword>
<organism evidence="13 14">
    <name type="scientific">Chlorella sorokiniana</name>
    <name type="common">Freshwater green alga</name>
    <dbReference type="NCBI Taxonomy" id="3076"/>
    <lineage>
        <taxon>Eukaryota</taxon>
        <taxon>Viridiplantae</taxon>
        <taxon>Chlorophyta</taxon>
        <taxon>core chlorophytes</taxon>
        <taxon>Trebouxiophyceae</taxon>
        <taxon>Chlorellales</taxon>
        <taxon>Chlorellaceae</taxon>
        <taxon>Chlorella clade</taxon>
        <taxon>Chlorella</taxon>
    </lineage>
</organism>
<evidence type="ECO:0000256" key="2">
    <source>
        <dbReference type="ARBA" id="ARBA00006012"/>
    </source>
</evidence>
<feature type="compositionally biased region" description="Low complexity" evidence="10">
    <location>
        <begin position="1"/>
        <end position="27"/>
    </location>
</feature>
<feature type="transmembrane region" description="Helical" evidence="11">
    <location>
        <begin position="625"/>
        <end position="652"/>
    </location>
</feature>
<evidence type="ECO:0000256" key="5">
    <source>
        <dbReference type="ARBA" id="ARBA00022737"/>
    </source>
</evidence>
<evidence type="ECO:0000256" key="6">
    <source>
        <dbReference type="ARBA" id="ARBA00022741"/>
    </source>
</evidence>
<keyword evidence="8 11" id="KW-1133">Transmembrane helix</keyword>
<feature type="transmembrane region" description="Helical" evidence="11">
    <location>
        <begin position="664"/>
        <end position="688"/>
    </location>
</feature>
<evidence type="ECO:0000259" key="12">
    <source>
        <dbReference type="PROSITE" id="PS50893"/>
    </source>
</evidence>
<dbReference type="FunFam" id="3.40.50.300:FF:000059">
    <property type="entry name" value="ABC transporter G family member 40"/>
    <property type="match status" value="1"/>
</dbReference>
<dbReference type="GO" id="GO:0071944">
    <property type="term" value="C:cell periphery"/>
    <property type="evidence" value="ECO:0007669"/>
    <property type="project" value="UniProtKB-ARBA"/>
</dbReference>
<dbReference type="SMART" id="SM00382">
    <property type="entry name" value="AAA"/>
    <property type="match status" value="2"/>
</dbReference>
<comment type="subcellular location">
    <subcellularLocation>
        <location evidence="1">Membrane</location>
        <topology evidence="1">Multi-pass membrane protein</topology>
    </subcellularLocation>
</comment>
<dbReference type="GO" id="GO:0140359">
    <property type="term" value="F:ABC-type transporter activity"/>
    <property type="evidence" value="ECO:0007669"/>
    <property type="project" value="InterPro"/>
</dbReference>
<evidence type="ECO:0000256" key="11">
    <source>
        <dbReference type="SAM" id="Phobius"/>
    </source>
</evidence>